<proteinExistence type="predicted"/>
<keyword evidence="3" id="KW-0274">FAD</keyword>
<comment type="caution">
    <text evidence="5">The sequence shown here is derived from an EMBL/GenBank/DDBJ whole genome shotgun (WGS) entry which is preliminary data.</text>
</comment>
<comment type="cofactor">
    <cofactor evidence="1">
        <name>FAD</name>
        <dbReference type="ChEBI" id="CHEBI:57692"/>
    </cofactor>
</comment>
<dbReference type="InterPro" id="IPR023753">
    <property type="entry name" value="FAD/NAD-binding_dom"/>
</dbReference>
<evidence type="ECO:0000313" key="5">
    <source>
        <dbReference type="EMBL" id="PRR76191.1"/>
    </source>
</evidence>
<sequence>MRYLILGNSAAGVTAAGAIRRVDPSGEITIVGDEPYPYYARVLTSYYLGGLVTRDGLWLADENWYRRQGIRLLTGRRAVAVDGASRRVGLDDGREIPFDRLLVATGAAPQQINIPGSNLPGVFTLRTLDDAAAIRKFARPGGRALVVGGGLVGIKAAEGLHARGLNVRLVVSSARLLSQVLDDTSAELVHRVMTDAGFTIHLQEDVVALEGREKVTAAVLRSGVTVPADVVVVGKGVQPNVAFLEGSGLEVDRGILVDEYLGTSIQGVYAAGDVAQAYDYARQERRINAIWGNAVEQGRLAGFNMAGRRTPYRGGIGRNSLVVNGLGVISGGIVDPPREGQDKSGASDGDYYVVSRVDKKRLYYRKAVLKGRRLVGMVAIGPPEGAGGFQSLIGREVKEKYIVSFLDGSFTWAMVGR</sequence>
<dbReference type="Gene3D" id="3.50.50.60">
    <property type="entry name" value="FAD/NAD(P)-binding domain"/>
    <property type="match status" value="2"/>
</dbReference>
<evidence type="ECO:0000259" key="4">
    <source>
        <dbReference type="Pfam" id="PF07992"/>
    </source>
</evidence>
<dbReference type="PANTHER" id="PTHR43429:SF3">
    <property type="entry name" value="NITRITE REDUCTASE [NAD(P)H]"/>
    <property type="match status" value="1"/>
</dbReference>
<keyword evidence="2" id="KW-0285">Flavoprotein</keyword>
<dbReference type="PRINTS" id="PR00411">
    <property type="entry name" value="PNDRDTASEI"/>
</dbReference>
<dbReference type="Pfam" id="PF07992">
    <property type="entry name" value="Pyr_redox_2"/>
    <property type="match status" value="1"/>
</dbReference>
<protein>
    <submittedName>
        <fullName evidence="5">Assimilatory nitrate reductase electron transfer subunit</fullName>
    </submittedName>
</protein>
<dbReference type="AlphaFoldDB" id="A0A2T0AYW0"/>
<dbReference type="OrthoDB" id="9807946at2"/>
<dbReference type="EMBL" id="PVXM01000001">
    <property type="protein sequence ID" value="PRR76191.1"/>
    <property type="molecule type" value="Genomic_DNA"/>
</dbReference>
<dbReference type="PANTHER" id="PTHR43429">
    <property type="entry name" value="PYRIDINE NUCLEOTIDE-DISULFIDE OXIDOREDUCTASE DOMAIN-CONTAINING"/>
    <property type="match status" value="1"/>
</dbReference>
<accession>A0A2T0AYW0</accession>
<dbReference type="InterPro" id="IPR036188">
    <property type="entry name" value="FAD/NAD-bd_sf"/>
</dbReference>
<keyword evidence="6" id="KW-1185">Reference proteome</keyword>
<evidence type="ECO:0000256" key="3">
    <source>
        <dbReference type="ARBA" id="ARBA00022827"/>
    </source>
</evidence>
<dbReference type="InterPro" id="IPR050260">
    <property type="entry name" value="FAD-bd_OxRdtase"/>
</dbReference>
<dbReference type="Proteomes" id="UP000238415">
    <property type="component" value="Unassembled WGS sequence"/>
</dbReference>
<evidence type="ECO:0000256" key="2">
    <source>
        <dbReference type="ARBA" id="ARBA00022630"/>
    </source>
</evidence>
<feature type="domain" description="FAD/NAD(P)-binding" evidence="4">
    <location>
        <begin position="2"/>
        <end position="298"/>
    </location>
</feature>
<organism evidence="5 6">
    <name type="scientific">Neomoorella humiferrea</name>
    <dbReference type="NCBI Taxonomy" id="676965"/>
    <lineage>
        <taxon>Bacteria</taxon>
        <taxon>Bacillati</taxon>
        <taxon>Bacillota</taxon>
        <taxon>Clostridia</taxon>
        <taxon>Neomoorellales</taxon>
        <taxon>Neomoorellaceae</taxon>
        <taxon>Neomoorella</taxon>
    </lineage>
</organism>
<gene>
    <name evidence="5" type="primary">nasB</name>
    <name evidence="5" type="ORF">MOHU_00350</name>
</gene>
<dbReference type="SUPFAM" id="SSF51905">
    <property type="entry name" value="FAD/NAD(P)-binding domain"/>
    <property type="match status" value="2"/>
</dbReference>
<dbReference type="RefSeq" id="WP_106004090.1">
    <property type="nucleotide sequence ID" value="NZ_CP136419.1"/>
</dbReference>
<evidence type="ECO:0000256" key="1">
    <source>
        <dbReference type="ARBA" id="ARBA00001974"/>
    </source>
</evidence>
<evidence type="ECO:0000313" key="6">
    <source>
        <dbReference type="Proteomes" id="UP000238415"/>
    </source>
</evidence>
<reference evidence="5 6" key="1">
    <citation type="submission" date="2018-03" db="EMBL/GenBank/DDBJ databases">
        <title>Genome sequence of Moorella humiferrea DSM 23265.</title>
        <authorList>
            <person name="Poehlein A."/>
            <person name="Daniel R."/>
        </authorList>
    </citation>
    <scope>NUCLEOTIDE SEQUENCE [LARGE SCALE GENOMIC DNA]</scope>
    <source>
        <strain evidence="5 6">DSM 23265</strain>
    </source>
</reference>
<dbReference type="GO" id="GO:0016491">
    <property type="term" value="F:oxidoreductase activity"/>
    <property type="evidence" value="ECO:0007669"/>
    <property type="project" value="InterPro"/>
</dbReference>
<dbReference type="PRINTS" id="PR00368">
    <property type="entry name" value="FADPNR"/>
</dbReference>
<name>A0A2T0AYW0_9FIRM</name>